<organism evidence="3">
    <name type="scientific">Herbaspirillum huttiense subsp. nephrolepidis</name>
    <dbReference type="NCBI Taxonomy" id="3075126"/>
    <lineage>
        <taxon>Bacteria</taxon>
        <taxon>Pseudomonadati</taxon>
        <taxon>Pseudomonadota</taxon>
        <taxon>Betaproteobacteria</taxon>
        <taxon>Burkholderiales</taxon>
        <taxon>Oxalobacteraceae</taxon>
        <taxon>Herbaspirillum</taxon>
    </lineage>
</organism>
<comment type="caution">
    <text evidence="3">The sequence shown here is derived from an EMBL/GenBank/DDBJ whole genome shotgun (WGS) entry which is preliminary data.</text>
</comment>
<name>A0AAE4K2P2_9BURK</name>
<dbReference type="Pfam" id="PF14347">
    <property type="entry name" value="DUF4399"/>
    <property type="match status" value="1"/>
</dbReference>
<protein>
    <submittedName>
        <fullName evidence="3">DUF4399 domain-containing protein</fullName>
    </submittedName>
</protein>
<dbReference type="InterPro" id="IPR025512">
    <property type="entry name" value="DUF4399"/>
</dbReference>
<keyword evidence="1" id="KW-0732">Signal</keyword>
<evidence type="ECO:0000313" key="3">
    <source>
        <dbReference type="EMBL" id="MDT0335612.1"/>
    </source>
</evidence>
<accession>A0AAE4K2P2</accession>
<feature type="chain" id="PRO_5042165669" evidence="1">
    <location>
        <begin position="31"/>
        <end position="141"/>
    </location>
</feature>
<sequence>MLNPVFRRTLLTATCGSLLMLALQAAPARADEPTLSILEPKTGQTVTSPFRVRLAAHSMTTRPAGKVVEGTGHHHLLINHGAVGKGEVIPHDETHIHLDDGQTETMVSLPPGKYKLTAQFADGEHRSYGHMMAHGINITVK</sequence>
<feature type="domain" description="DUF4399" evidence="2">
    <location>
        <begin position="52"/>
        <end position="141"/>
    </location>
</feature>
<dbReference type="RefSeq" id="WP_121042891.1">
    <property type="nucleotide sequence ID" value="NZ_JAVLSM010000005.1"/>
</dbReference>
<gene>
    <name evidence="3" type="ORF">RJN63_02130</name>
</gene>
<evidence type="ECO:0000259" key="2">
    <source>
        <dbReference type="Pfam" id="PF14347"/>
    </source>
</evidence>
<dbReference type="AlphaFoldDB" id="A0AAE4K2P2"/>
<reference evidence="3" key="1">
    <citation type="submission" date="2023-02" db="EMBL/GenBank/DDBJ databases">
        <title>Description of Herbaspirillum huttiense subsp. nephrolepsisexaltata and Herbaspirillum huttiense subsp. lycopersicon.</title>
        <authorList>
            <person name="Poudel M."/>
            <person name="Sharma A."/>
            <person name="Goss E."/>
            <person name="Tapia J.H."/>
            <person name="Harmon C.M."/>
            <person name="Jones J.B."/>
        </authorList>
    </citation>
    <scope>NUCLEOTIDE SEQUENCE</scope>
    <source>
        <strain evidence="3">NC40101</strain>
    </source>
</reference>
<dbReference type="EMBL" id="JAVRAA010000001">
    <property type="protein sequence ID" value="MDT0335612.1"/>
    <property type="molecule type" value="Genomic_DNA"/>
</dbReference>
<proteinExistence type="predicted"/>
<feature type="signal peptide" evidence="1">
    <location>
        <begin position="1"/>
        <end position="30"/>
    </location>
</feature>
<evidence type="ECO:0000256" key="1">
    <source>
        <dbReference type="SAM" id="SignalP"/>
    </source>
</evidence>